<comment type="caution">
    <text evidence="3">The sequence shown here is derived from an EMBL/GenBank/DDBJ whole genome shotgun (WGS) entry which is preliminary data.</text>
</comment>
<name>A0A9P8FZM3_AURME</name>
<feature type="domain" description="DNA2/NAM7 helicase-like C-terminal" evidence="2">
    <location>
        <begin position="508"/>
        <end position="698"/>
    </location>
</feature>
<gene>
    <name evidence="3" type="ORF">KCU98_g3500</name>
</gene>
<evidence type="ECO:0000259" key="1">
    <source>
        <dbReference type="Pfam" id="PF13086"/>
    </source>
</evidence>
<evidence type="ECO:0000259" key="2">
    <source>
        <dbReference type="Pfam" id="PF13087"/>
    </source>
</evidence>
<evidence type="ECO:0000313" key="3">
    <source>
        <dbReference type="EMBL" id="KAG9987219.1"/>
    </source>
</evidence>
<organism evidence="3 4">
    <name type="scientific">Aureobasidium melanogenum</name>
    <name type="common">Aureobasidium pullulans var. melanogenum</name>
    <dbReference type="NCBI Taxonomy" id="46634"/>
    <lineage>
        <taxon>Eukaryota</taxon>
        <taxon>Fungi</taxon>
        <taxon>Dikarya</taxon>
        <taxon>Ascomycota</taxon>
        <taxon>Pezizomycotina</taxon>
        <taxon>Dothideomycetes</taxon>
        <taxon>Dothideomycetidae</taxon>
        <taxon>Dothideales</taxon>
        <taxon>Saccotheciaceae</taxon>
        <taxon>Aureobasidium</taxon>
    </lineage>
</organism>
<dbReference type="Pfam" id="PF13086">
    <property type="entry name" value="AAA_11"/>
    <property type="match status" value="1"/>
</dbReference>
<reference evidence="3" key="1">
    <citation type="journal article" date="2021" name="J Fungi (Basel)">
        <title>Virulence traits and population genomics of the black yeast Aureobasidium melanogenum.</title>
        <authorList>
            <person name="Cernosa A."/>
            <person name="Sun X."/>
            <person name="Gostincar C."/>
            <person name="Fang C."/>
            <person name="Gunde-Cimerman N."/>
            <person name="Song Z."/>
        </authorList>
    </citation>
    <scope>NUCLEOTIDE SEQUENCE</scope>
    <source>
        <strain evidence="3">EXF-9298</strain>
    </source>
</reference>
<dbReference type="InterPro" id="IPR041679">
    <property type="entry name" value="DNA2/NAM7-like_C"/>
</dbReference>
<dbReference type="SUPFAM" id="SSF52540">
    <property type="entry name" value="P-loop containing nucleoside triphosphate hydrolases"/>
    <property type="match status" value="1"/>
</dbReference>
<dbReference type="AlphaFoldDB" id="A0A9P8FZM3"/>
<evidence type="ECO:0000313" key="4">
    <source>
        <dbReference type="Proteomes" id="UP000729357"/>
    </source>
</evidence>
<reference evidence="3" key="2">
    <citation type="submission" date="2021-08" db="EMBL/GenBank/DDBJ databases">
        <authorList>
            <person name="Gostincar C."/>
            <person name="Sun X."/>
            <person name="Song Z."/>
            <person name="Gunde-Cimerman N."/>
        </authorList>
    </citation>
    <scope>NUCLEOTIDE SEQUENCE</scope>
    <source>
        <strain evidence="3">EXF-9298</strain>
    </source>
</reference>
<dbReference type="InterPro" id="IPR041677">
    <property type="entry name" value="DNA2/NAM7_AAA_11"/>
</dbReference>
<dbReference type="InterPro" id="IPR045055">
    <property type="entry name" value="DNA2/NAM7-like"/>
</dbReference>
<dbReference type="GO" id="GO:0004386">
    <property type="term" value="F:helicase activity"/>
    <property type="evidence" value="ECO:0007669"/>
    <property type="project" value="InterPro"/>
</dbReference>
<accession>A0A9P8FZM3</accession>
<proteinExistence type="predicted"/>
<dbReference type="Proteomes" id="UP000729357">
    <property type="component" value="Unassembled WGS sequence"/>
</dbReference>
<dbReference type="InterPro" id="IPR027417">
    <property type="entry name" value="P-loop_NTPase"/>
</dbReference>
<dbReference type="EMBL" id="JAHFXS010000244">
    <property type="protein sequence ID" value="KAG9987219.1"/>
    <property type="molecule type" value="Genomic_DNA"/>
</dbReference>
<sequence>MDPWQEIRQLHLDEEGGQIPAMFNALSNEFSFAQDKFQVNIYSNLGAFQHRGVSFLPEPGAPIEIFFFEHENDDAPADQQKKYSYTGFVAEDRLQSPNVSFCAVVQGVPFREFGKQKVLVHALLKGYGVDTMRQFCMLQSASKGLTSDEGINWDWFLLDAHAPPYHVEKNVWTALMKEYPGQKEDFEQQAKALFKLDLKQMEFTRHFLDNDTGVSILFGPAGSGKTFTVVATLLLYLSTNKKYREALEELGNRHRALVTATTEAALNEVLRKCVEHGRPLGRQKFVRFNDGNRHTHQSAARKAAVFTDYDTDEKENKQRKAIEEVYWLMMDVDARSGEPKSNSNLMNFDFIYDFHKTITGWTNEHPYYKQVVVYDEVIASLLKNNLSDKERSALFETKKELEALLYKAYFDEVDAVFVPLTSAAHPILSSFFEPTLLAIDDAATAVPVDLLTGVVPYRDTIQNVILAGDPIPVGGRAPKKGRNEFYNYMNDTAMRKWYRDPDRYDDFQMIQLAEQHRMRPELFYLIDEVFYKGSPTIMSSVSDYLKNTFGAASNDGGRFAVDLSGKQNASKYWRASKSLCNHAEAEAIVDMVAGLLKHPHPPNGTQIQPRDILISTLYAGQETEIRVRLMRKGIIGSGNNMIHITSPNSARGQESAIQIISMCINDPDPLNNTEQISNRENRNIMFSLAREMQVVFGNFRPWIQAIKNNVEGWGVGAEDAKRLELVKIIGSFWPTDDPETCTIISEADFRSGFYDNKPPTRKSFPDLITINEKENGQNNK</sequence>
<dbReference type="PANTHER" id="PTHR10887">
    <property type="entry name" value="DNA2/NAM7 HELICASE FAMILY"/>
    <property type="match status" value="1"/>
</dbReference>
<feature type="domain" description="DNA2/NAM7 helicase helicase" evidence="1">
    <location>
        <begin position="196"/>
        <end position="470"/>
    </location>
</feature>
<protein>
    <submittedName>
        <fullName evidence="3">Uncharacterized protein</fullName>
    </submittedName>
</protein>
<dbReference type="Gene3D" id="3.40.50.300">
    <property type="entry name" value="P-loop containing nucleotide triphosphate hydrolases"/>
    <property type="match status" value="2"/>
</dbReference>
<dbReference type="Pfam" id="PF13087">
    <property type="entry name" value="AAA_12"/>
    <property type="match status" value="1"/>
</dbReference>
<keyword evidence="4" id="KW-1185">Reference proteome</keyword>
<dbReference type="PANTHER" id="PTHR10887:SF495">
    <property type="entry name" value="HELICASE SENATAXIN ISOFORM X1-RELATED"/>
    <property type="match status" value="1"/>
</dbReference>
<feature type="non-terminal residue" evidence="3">
    <location>
        <position position="780"/>
    </location>
</feature>